<dbReference type="Gene3D" id="3.30.479.30">
    <property type="entry name" value="Band 7 domain"/>
    <property type="match status" value="1"/>
</dbReference>
<dbReference type="PANTHER" id="PTHR43327">
    <property type="entry name" value="STOMATIN-LIKE PROTEIN 2, MITOCHONDRIAL"/>
    <property type="match status" value="1"/>
</dbReference>
<feature type="domain" description="Band 7" evidence="1">
    <location>
        <begin position="17"/>
        <end position="192"/>
    </location>
</feature>
<evidence type="ECO:0000313" key="3">
    <source>
        <dbReference type="Proteomes" id="UP000601435"/>
    </source>
</evidence>
<accession>A0A812Z7Q4</accession>
<dbReference type="PANTHER" id="PTHR43327:SF10">
    <property type="entry name" value="STOMATIN-LIKE PROTEIN 2, MITOCHONDRIAL"/>
    <property type="match status" value="1"/>
</dbReference>
<comment type="caution">
    <text evidence="2">The sequence shown here is derived from an EMBL/GenBank/DDBJ whole genome shotgun (WGS) entry which is preliminary data.</text>
</comment>
<dbReference type="Pfam" id="PF01145">
    <property type="entry name" value="Band_7"/>
    <property type="match status" value="1"/>
</dbReference>
<dbReference type="InterPro" id="IPR036013">
    <property type="entry name" value="Band_7/SPFH_dom_sf"/>
</dbReference>
<evidence type="ECO:0000259" key="1">
    <source>
        <dbReference type="Pfam" id="PF01145"/>
    </source>
</evidence>
<reference evidence="2" key="1">
    <citation type="submission" date="2021-02" db="EMBL/GenBank/DDBJ databases">
        <authorList>
            <person name="Dougan E. K."/>
            <person name="Rhodes N."/>
            <person name="Thang M."/>
            <person name="Chan C."/>
        </authorList>
    </citation>
    <scope>NUCLEOTIDE SEQUENCE</scope>
</reference>
<dbReference type="EMBL" id="CAJNJA010046019">
    <property type="protein sequence ID" value="CAE7813891.1"/>
    <property type="molecule type" value="Genomic_DNA"/>
</dbReference>
<organism evidence="2 3">
    <name type="scientific">Symbiodinium necroappetens</name>
    <dbReference type="NCBI Taxonomy" id="1628268"/>
    <lineage>
        <taxon>Eukaryota</taxon>
        <taxon>Sar</taxon>
        <taxon>Alveolata</taxon>
        <taxon>Dinophyceae</taxon>
        <taxon>Suessiales</taxon>
        <taxon>Symbiodiniaceae</taxon>
        <taxon>Symbiodinium</taxon>
    </lineage>
</organism>
<evidence type="ECO:0000313" key="2">
    <source>
        <dbReference type="EMBL" id="CAE7813891.1"/>
    </source>
</evidence>
<sequence>MQPQRGCLPGTNCCVNVPAETYVAVERFGAFQRLLGPGFGFAGLDICGACITFRAISTRVEEEHCSISTQTRDHEFITAEITIQYSVIPKQAKDAIYKLVHENFDGLMRSFLTGPVCAFLNRLKLEEVFGRKDEMTGSVRDQLSDYVRGYGFTIHRMEVTELKVCPDVMHAMNEAHKQRRARDTAELTMASHAAQKAQEATELASASRLRGERLAAECSAILEGLQDPQCKDELFSRFESVQIERAIRETSAQPLPDDMENIQELLKEPDDSEDSSLLASSRVAGVVLGRSTPGLGPPQNLMHGCTAGPDCAVFARHAAFSSKRSLQESLDRCGELEAKCRKHEKEDMKEWGFSAGDEVELRGLSKLELNGQRGTVLPLEFPEQAQQLGRLAVMLHSGKQPWLSLKVGNLHKIKAEINTGGDLGAEWSASLHPGASRPLHAAATPGRELVVMTLNMQYLASFPQDPRRLVEITSTEGLEGIDLFGQARHPAHLLLLVDRMFTV</sequence>
<name>A0A812Z7Q4_9DINO</name>
<gene>
    <name evidence="2" type="primary">HIR3</name>
    <name evidence="2" type="ORF">SNEC2469_LOCUS24139</name>
</gene>
<dbReference type="OrthoDB" id="434619at2759"/>
<proteinExistence type="predicted"/>
<dbReference type="InterPro" id="IPR050710">
    <property type="entry name" value="Band7/mec-2_domain"/>
</dbReference>
<dbReference type="SUPFAM" id="SSF117892">
    <property type="entry name" value="Band 7/SPFH domain"/>
    <property type="match status" value="1"/>
</dbReference>
<keyword evidence="3" id="KW-1185">Reference proteome</keyword>
<dbReference type="Proteomes" id="UP000601435">
    <property type="component" value="Unassembled WGS sequence"/>
</dbReference>
<dbReference type="InterPro" id="IPR001107">
    <property type="entry name" value="Band_7"/>
</dbReference>
<dbReference type="AlphaFoldDB" id="A0A812Z7Q4"/>
<protein>
    <submittedName>
        <fullName evidence="2">HIR3 protein</fullName>
    </submittedName>
</protein>